<dbReference type="Gene3D" id="3.30.200.20">
    <property type="entry name" value="Phosphorylase Kinase, domain 1"/>
    <property type="match status" value="1"/>
</dbReference>
<dbReference type="Gene3D" id="1.25.40.10">
    <property type="entry name" value="Tetratricopeptide repeat domain"/>
    <property type="match status" value="2"/>
</dbReference>
<accession>A0ABZ2KFU6</accession>
<dbReference type="InterPro" id="IPR041664">
    <property type="entry name" value="AAA_16"/>
</dbReference>
<dbReference type="SUPFAM" id="SSF56112">
    <property type="entry name" value="Protein kinase-like (PK-like)"/>
    <property type="match status" value="1"/>
</dbReference>
<dbReference type="Proteomes" id="UP001379533">
    <property type="component" value="Chromosome"/>
</dbReference>
<dbReference type="PROSITE" id="PS00109">
    <property type="entry name" value="PROTEIN_KINASE_TYR"/>
    <property type="match status" value="1"/>
</dbReference>
<dbReference type="SUPFAM" id="SSF52540">
    <property type="entry name" value="P-loop containing nucleoside triphosphate hydrolases"/>
    <property type="match status" value="1"/>
</dbReference>
<reference evidence="6 7" key="1">
    <citation type="submission" date="2021-12" db="EMBL/GenBank/DDBJ databases">
        <title>Discovery of the Pendulisporaceae a myxobacterial family with distinct sporulation behavior and unique specialized metabolism.</title>
        <authorList>
            <person name="Garcia R."/>
            <person name="Popoff A."/>
            <person name="Bader C.D."/>
            <person name="Loehr J."/>
            <person name="Walesch S."/>
            <person name="Walt C."/>
            <person name="Boldt J."/>
            <person name="Bunk B."/>
            <person name="Haeckl F.J.F.P.J."/>
            <person name="Gunesch A.P."/>
            <person name="Birkelbach J."/>
            <person name="Nuebel U."/>
            <person name="Pietschmann T."/>
            <person name="Bach T."/>
            <person name="Mueller R."/>
        </authorList>
    </citation>
    <scope>NUCLEOTIDE SEQUENCE [LARGE SCALE GENOMIC DNA]</scope>
    <source>
        <strain evidence="6 7">MSr12523</strain>
    </source>
</reference>
<dbReference type="GO" id="GO:0016301">
    <property type="term" value="F:kinase activity"/>
    <property type="evidence" value="ECO:0007669"/>
    <property type="project" value="UniProtKB-KW"/>
</dbReference>
<evidence type="ECO:0000256" key="4">
    <source>
        <dbReference type="SAM" id="MobiDB-lite"/>
    </source>
</evidence>
<dbReference type="InterPro" id="IPR011990">
    <property type="entry name" value="TPR-like_helical_dom_sf"/>
</dbReference>
<dbReference type="CDD" id="cd14014">
    <property type="entry name" value="STKc_PknB_like"/>
    <property type="match status" value="1"/>
</dbReference>
<dbReference type="InterPro" id="IPR008266">
    <property type="entry name" value="Tyr_kinase_AS"/>
</dbReference>
<dbReference type="Pfam" id="PF00069">
    <property type="entry name" value="Pkinase"/>
    <property type="match status" value="1"/>
</dbReference>
<evidence type="ECO:0000313" key="7">
    <source>
        <dbReference type="Proteomes" id="UP001379533"/>
    </source>
</evidence>
<dbReference type="PROSITE" id="PS50011">
    <property type="entry name" value="PROTEIN_KINASE_DOM"/>
    <property type="match status" value="1"/>
</dbReference>
<organism evidence="6 7">
    <name type="scientific">Pendulispora brunnea</name>
    <dbReference type="NCBI Taxonomy" id="2905690"/>
    <lineage>
        <taxon>Bacteria</taxon>
        <taxon>Pseudomonadati</taxon>
        <taxon>Myxococcota</taxon>
        <taxon>Myxococcia</taxon>
        <taxon>Myxococcales</taxon>
        <taxon>Sorangiineae</taxon>
        <taxon>Pendulisporaceae</taxon>
        <taxon>Pendulispora</taxon>
    </lineage>
</organism>
<dbReference type="InterPro" id="IPR027417">
    <property type="entry name" value="P-loop_NTPase"/>
</dbReference>
<dbReference type="PROSITE" id="PS00107">
    <property type="entry name" value="PROTEIN_KINASE_ATP"/>
    <property type="match status" value="1"/>
</dbReference>
<evidence type="ECO:0000259" key="5">
    <source>
        <dbReference type="PROSITE" id="PS50011"/>
    </source>
</evidence>
<evidence type="ECO:0000256" key="2">
    <source>
        <dbReference type="ARBA" id="ARBA00022840"/>
    </source>
</evidence>
<protein>
    <submittedName>
        <fullName evidence="6">Protein kinase</fullName>
    </submittedName>
</protein>
<dbReference type="InterPro" id="IPR011009">
    <property type="entry name" value="Kinase-like_dom_sf"/>
</dbReference>
<keyword evidence="1 3" id="KW-0547">Nucleotide-binding</keyword>
<proteinExistence type="predicted"/>
<keyword evidence="6" id="KW-0808">Transferase</keyword>
<dbReference type="SUPFAM" id="SSF48452">
    <property type="entry name" value="TPR-like"/>
    <property type="match status" value="2"/>
</dbReference>
<dbReference type="InterPro" id="IPR000719">
    <property type="entry name" value="Prot_kinase_dom"/>
</dbReference>
<dbReference type="InterPro" id="IPR017441">
    <property type="entry name" value="Protein_kinase_ATP_BS"/>
</dbReference>
<feature type="binding site" evidence="3">
    <location>
        <position position="40"/>
    </location>
    <ligand>
        <name>ATP</name>
        <dbReference type="ChEBI" id="CHEBI:30616"/>
    </ligand>
</feature>
<keyword evidence="6" id="KW-0418">Kinase</keyword>
<name>A0ABZ2KFU6_9BACT</name>
<dbReference type="PANTHER" id="PTHR16305:SF28">
    <property type="entry name" value="GUANYLATE CYCLASE DOMAIN-CONTAINING PROTEIN"/>
    <property type="match status" value="1"/>
</dbReference>
<dbReference type="EMBL" id="CP089982">
    <property type="protein sequence ID" value="WXA95241.1"/>
    <property type="molecule type" value="Genomic_DNA"/>
</dbReference>
<evidence type="ECO:0000256" key="1">
    <source>
        <dbReference type="ARBA" id="ARBA00022741"/>
    </source>
</evidence>
<dbReference type="Pfam" id="PF13191">
    <property type="entry name" value="AAA_16"/>
    <property type="match status" value="1"/>
</dbReference>
<keyword evidence="7" id="KW-1185">Reference proteome</keyword>
<keyword evidence="2 3" id="KW-0067">ATP-binding</keyword>
<evidence type="ECO:0000256" key="3">
    <source>
        <dbReference type="PROSITE-ProRule" id="PRU10141"/>
    </source>
</evidence>
<feature type="region of interest" description="Disordered" evidence="4">
    <location>
        <begin position="83"/>
        <end position="108"/>
    </location>
</feature>
<dbReference type="RefSeq" id="WP_394845850.1">
    <property type="nucleotide sequence ID" value="NZ_CP089982.1"/>
</dbReference>
<sequence>MNTTFGRYRLLERLGQGGMAEVFKAKSFGVEGFEKVLVIKRILPELARSQEFVDMFIHEAKLAVRLSHANIVQVFDLGIAPLPSSSPPSSRPSSDGGAAAEPASARDREREPAVGAYFMAMEFVHGFDLATLLARCRRQQIALPIDMCAYMAAEIAKGLDHAHRRRDEDMRPLGIVHRDVSPQNVLISLEGEVKVTDFGIAKARIAVGANLEEDTRMRKLQGKFGYMSPEQARGENVDARSDLFSLGVVLYECVTGVNPFSAPTTFETLRRVQAGEYPPVELLRSDAPAELIAILNTALAKDPADRFADAGRMYEALLAFLYAQQSRYGAHDLSEFFARFRSEDSGATPVFSGRILEGAGSEAAMASDQTPVEVPHRSSVSITPPVETGVRIVGSGDVGERREVTALVIEFPQRDSHEQADRAITVVKRYGGRIVRQTPEHLAALFGLDEPDGRDTEVATRCALVALRAMGARPGDALAPSAGVHAARIHVTVRKAGEHGGEETAEIREDERLVTLLTTAREFARTRPGRAALSSAATRQVKGFFGLDPLLDDDDGPRRGLSGFVVKEVRGTAETFGRFVGRKGALRFLGESLALATRRRARIVTLRGDHGVGKTRLLYEVERRLRKGGYNVAFYMATCPPRGRDIPLSGIACMLQVLCGLSEADPPERVLSVQPRLRALGLSEPEVVTLLNTLGASLPTLGANAKNSLKQALSRMLARLCEDKPYALAWDSAHTMDQDSFDVLDAAVGKLARSRLVLLFAARAGFSHSLEKRPEHAALELTDLTAEDASKLVATRLGIDVVPDELARFVRDRAGGHPLFIEELLKALLDGQAVSVVDRKVTAMRLVGQDLALPKTLRGLVASRVARLPAAEKTVLQAAAILGDRVDVTVLSEMLEEPVSVLEGALAELDRRELMVHVGAAELRFVSPILREVVLDALPPEVVRNMHAVAARALEHVQGDQIWEQSARVASHYYEAGKSGLAAGYFAKSADLRLAARQLEAAVRDYARAIALADLAAHEPEELVRWLGGLAQAARMVRSCPEAGDLCARVVGRVDNDANLAHRVQARVHAGTMLTSLHDFESARMHFADAERLVENDEALAKAVLLAYADMATRQGDFKRVVSMLERVERIVTGEGDKAEEHRVLLYRAQAHAGLGDRRSALSVLARAEQVSWDDAAATCERQKVRALIDYFTRDFRGAAAGAETAIDMARSLGLTYEVAANLHNLGDFLVRLDDLPRAYGAFRQSLELCVEGSFARLASQNRMFLAFLDGINGDTSAEDQLRQGIAYAESNDYTWDAVNGRTLLGQLLQRSGHSSRARIELEKARTLARKVGNRLLADDCETALRSLAS</sequence>
<gene>
    <name evidence="6" type="ORF">LZC95_00105</name>
</gene>
<feature type="domain" description="Protein kinase" evidence="5">
    <location>
        <begin position="8"/>
        <end position="321"/>
    </location>
</feature>
<dbReference type="Gene3D" id="1.10.510.10">
    <property type="entry name" value="Transferase(Phosphotransferase) domain 1"/>
    <property type="match status" value="1"/>
</dbReference>
<dbReference type="PANTHER" id="PTHR16305">
    <property type="entry name" value="TESTICULAR SOLUBLE ADENYLYL CYCLASE"/>
    <property type="match status" value="1"/>
</dbReference>
<evidence type="ECO:0000313" key="6">
    <source>
        <dbReference type="EMBL" id="WXA95241.1"/>
    </source>
</evidence>